<reference evidence="2" key="1">
    <citation type="journal article" date="2023" name="Nat. Plants">
        <title>Single-cell RNA sequencing provides a high-resolution roadmap for understanding the multicellular compartmentation of specialized metabolism.</title>
        <authorList>
            <person name="Sun S."/>
            <person name="Shen X."/>
            <person name="Li Y."/>
            <person name="Li Y."/>
            <person name="Wang S."/>
            <person name="Li R."/>
            <person name="Zhang H."/>
            <person name="Shen G."/>
            <person name="Guo B."/>
            <person name="Wei J."/>
            <person name="Xu J."/>
            <person name="St-Pierre B."/>
            <person name="Chen S."/>
            <person name="Sun C."/>
        </authorList>
    </citation>
    <scope>NUCLEOTIDE SEQUENCE [LARGE SCALE GENOMIC DNA]</scope>
</reference>
<organism evidence="1 2">
    <name type="scientific">Catharanthus roseus</name>
    <name type="common">Madagascar periwinkle</name>
    <name type="synonym">Vinca rosea</name>
    <dbReference type="NCBI Taxonomy" id="4058"/>
    <lineage>
        <taxon>Eukaryota</taxon>
        <taxon>Viridiplantae</taxon>
        <taxon>Streptophyta</taxon>
        <taxon>Embryophyta</taxon>
        <taxon>Tracheophyta</taxon>
        <taxon>Spermatophyta</taxon>
        <taxon>Magnoliopsida</taxon>
        <taxon>eudicotyledons</taxon>
        <taxon>Gunneridae</taxon>
        <taxon>Pentapetalae</taxon>
        <taxon>asterids</taxon>
        <taxon>lamiids</taxon>
        <taxon>Gentianales</taxon>
        <taxon>Apocynaceae</taxon>
        <taxon>Rauvolfioideae</taxon>
        <taxon>Vinceae</taxon>
        <taxon>Catharanthinae</taxon>
        <taxon>Catharanthus</taxon>
    </lineage>
</organism>
<protein>
    <submittedName>
        <fullName evidence="1">Uncharacterized protein</fullName>
    </submittedName>
</protein>
<evidence type="ECO:0000313" key="2">
    <source>
        <dbReference type="Proteomes" id="UP001060085"/>
    </source>
</evidence>
<keyword evidence="2" id="KW-1185">Reference proteome</keyword>
<name>A0ACC0BHX4_CATRO</name>
<proteinExistence type="predicted"/>
<gene>
    <name evidence="1" type="ORF">M9H77_12610</name>
</gene>
<evidence type="ECO:0000313" key="1">
    <source>
        <dbReference type="EMBL" id="KAI5672246.1"/>
    </source>
</evidence>
<dbReference type="Proteomes" id="UP001060085">
    <property type="component" value="Linkage Group LG03"/>
</dbReference>
<comment type="caution">
    <text evidence="1">The sequence shown here is derived from an EMBL/GenBank/DDBJ whole genome shotgun (WGS) entry which is preliminary data.</text>
</comment>
<accession>A0ACC0BHX4</accession>
<sequence>MATKVYHGRFVDSRIEGFDSRFDLQLGDLKDELGRHSGFQWRLRFQSFSPIAFGCNLIVARLDYSQGCLELKKEEQSRATNWGYDMDTDDTIEARWASMLEQRVENTAFRSQYTHYQSVTFQENWHGYDTPNLEELVSKYIDSANTKEWKQSHNMENHIELLARMIIEIPLSNAPSNTVTLRDVEEQVITFPMFMDDRMKLLKNRRSPLPNYFKNLYRIQASREQPKENDEERRHLVEFKSNCKNFTAEKFLRVFLREGFCHSKLVFLSEFFIFQKYPF</sequence>
<dbReference type="EMBL" id="CM044703">
    <property type="protein sequence ID" value="KAI5672246.1"/>
    <property type="molecule type" value="Genomic_DNA"/>
</dbReference>